<feature type="disulfide bond" evidence="1">
    <location>
        <begin position="41"/>
        <end position="51"/>
    </location>
</feature>
<evidence type="ECO:0000313" key="3">
    <source>
        <dbReference type="EMBL" id="CAF4401242.1"/>
    </source>
</evidence>
<dbReference type="Proteomes" id="UP000663836">
    <property type="component" value="Unassembled WGS sequence"/>
</dbReference>
<dbReference type="EMBL" id="CAJOBD010067224">
    <property type="protein sequence ID" value="CAF4401242.1"/>
    <property type="molecule type" value="Genomic_DNA"/>
</dbReference>
<feature type="non-terminal residue" evidence="3">
    <location>
        <position position="77"/>
    </location>
</feature>
<feature type="domain" description="EGF-like" evidence="2">
    <location>
        <begin position="37"/>
        <end position="69"/>
    </location>
</feature>
<dbReference type="AlphaFoldDB" id="A0A820P4U1"/>
<dbReference type="Gene3D" id="2.10.25.10">
    <property type="entry name" value="Laminin"/>
    <property type="match status" value="1"/>
</dbReference>
<accession>A0A820P4U1</accession>
<dbReference type="PROSITE" id="PS50026">
    <property type="entry name" value="EGF_3"/>
    <property type="match status" value="1"/>
</dbReference>
<protein>
    <recommendedName>
        <fullName evidence="2">EGF-like domain-containing protein</fullName>
    </recommendedName>
</protein>
<sequence>IQGKCICKTNSCDQCNNTCKSNEICLNGKCICKEQCEKTFCPLPCLHGGQCTGFYQCTCRQGWQGHRCERRDFILKK</sequence>
<dbReference type="PROSITE" id="PS01186">
    <property type="entry name" value="EGF_2"/>
    <property type="match status" value="1"/>
</dbReference>
<feature type="disulfide bond" evidence="1">
    <location>
        <begin position="59"/>
        <end position="68"/>
    </location>
</feature>
<name>A0A820P4U1_9BILA</name>
<proteinExistence type="predicted"/>
<evidence type="ECO:0000259" key="2">
    <source>
        <dbReference type="PROSITE" id="PS50026"/>
    </source>
</evidence>
<keyword evidence="1" id="KW-0245">EGF-like domain</keyword>
<keyword evidence="1" id="KW-1015">Disulfide bond</keyword>
<comment type="caution">
    <text evidence="3">The sequence shown here is derived from an EMBL/GenBank/DDBJ whole genome shotgun (WGS) entry which is preliminary data.</text>
</comment>
<comment type="caution">
    <text evidence="1">Lacks conserved residue(s) required for the propagation of feature annotation.</text>
</comment>
<dbReference type="SUPFAM" id="SSF57196">
    <property type="entry name" value="EGF/Laminin"/>
    <property type="match status" value="1"/>
</dbReference>
<dbReference type="InterPro" id="IPR000742">
    <property type="entry name" value="EGF"/>
</dbReference>
<dbReference type="SMART" id="SM00181">
    <property type="entry name" value="EGF"/>
    <property type="match status" value="1"/>
</dbReference>
<organism evidence="3 4">
    <name type="scientific">Rotaria sordida</name>
    <dbReference type="NCBI Taxonomy" id="392033"/>
    <lineage>
        <taxon>Eukaryota</taxon>
        <taxon>Metazoa</taxon>
        <taxon>Spiralia</taxon>
        <taxon>Gnathifera</taxon>
        <taxon>Rotifera</taxon>
        <taxon>Eurotatoria</taxon>
        <taxon>Bdelloidea</taxon>
        <taxon>Philodinida</taxon>
        <taxon>Philodinidae</taxon>
        <taxon>Rotaria</taxon>
    </lineage>
</organism>
<evidence type="ECO:0000313" key="4">
    <source>
        <dbReference type="Proteomes" id="UP000663836"/>
    </source>
</evidence>
<reference evidence="3" key="1">
    <citation type="submission" date="2021-02" db="EMBL/GenBank/DDBJ databases">
        <authorList>
            <person name="Nowell W R."/>
        </authorList>
    </citation>
    <scope>NUCLEOTIDE SEQUENCE</scope>
</reference>
<dbReference type="PROSITE" id="PS00022">
    <property type="entry name" value="EGF_1"/>
    <property type="match status" value="1"/>
</dbReference>
<gene>
    <name evidence="3" type="ORF">JBS370_LOCUS43455</name>
</gene>
<evidence type="ECO:0000256" key="1">
    <source>
        <dbReference type="PROSITE-ProRule" id="PRU00076"/>
    </source>
</evidence>